<keyword evidence="3" id="KW-1185">Reference proteome</keyword>
<dbReference type="Proteomes" id="UP001642482">
    <property type="component" value="Unassembled WGS sequence"/>
</dbReference>
<evidence type="ECO:0000313" key="2">
    <source>
        <dbReference type="EMBL" id="CAK7219844.1"/>
    </source>
</evidence>
<reference evidence="2 3" key="1">
    <citation type="submission" date="2024-01" db="EMBL/GenBank/DDBJ databases">
        <authorList>
            <person name="Allen C."/>
            <person name="Tagirdzhanova G."/>
        </authorList>
    </citation>
    <scope>NUCLEOTIDE SEQUENCE [LARGE SCALE GENOMIC DNA]</scope>
</reference>
<accession>A0ABP0BJR6</accession>
<gene>
    <name evidence="2" type="ORF">SEUCBS140593_004030</name>
</gene>
<dbReference type="EMBL" id="CAWUHD010000033">
    <property type="protein sequence ID" value="CAK7219844.1"/>
    <property type="molecule type" value="Genomic_DNA"/>
</dbReference>
<sequence>MFSRRENDKPLHLGLTPHCGLCGTTLTVGQACIALLGVDKATQYSRRTNAFQYPKYGFFHGEWSLRGEEEDGPILCRNPECTKGTADLEACTVHVACLALFEKVGAEKRKDNAESLDRLWVASSWQRPWRQAAWLWLDVADARRIAIQRLVAATVSDESGDEKNEASLREVLQRIQRLPPELVQIIHDFSSESLVWRLAAVLDRYHETMSAQDNLPTSMPLDTVAAWERGSQPMLVGEDAAGKPIFRFTMDIHGLRSIERLMERPAVSTSRVTQTEAYTVVHQDQAPGVVVHFRYGLARLELPRRMRGLHIWDTPTPPALDDCHMVLSRILPFTRFQNIPLDHPSITGLTFIFEHSKVAAVHVHTPSTPAARITTLCLRPIDLAWVYIPFAAEDRVLAFGARRCAEEVRNVELDEEAQAEYEATQNAKADDSNGEEPEEEFVDYGNQYREYSMGFVFRMKLAGDIYLGPMIREPREDTVLAAEPPVNLVFSTIESFILSVVGAYSDTSLPKSLPPISPPLGDPQPRPIATANDHMYLLSTAHLDGIVRIRVFSDPVRGFDRGLLFYYKNGGQRALGQCRVGVDDEKDYDDPACLCISRDGFTHVVEDRAPREPGTQRWHVFYAQAMDDIEEHTHEDENGIWECIPLGEGCGRLEVSFTAKSSRLEVMEDDEDKRVWRKKRLDESIQNFHRRPRE</sequence>
<evidence type="ECO:0000256" key="1">
    <source>
        <dbReference type="SAM" id="MobiDB-lite"/>
    </source>
</evidence>
<comment type="caution">
    <text evidence="2">The sequence shown here is derived from an EMBL/GenBank/DDBJ whole genome shotgun (WGS) entry which is preliminary data.</text>
</comment>
<proteinExistence type="predicted"/>
<feature type="region of interest" description="Disordered" evidence="1">
    <location>
        <begin position="415"/>
        <end position="440"/>
    </location>
</feature>
<evidence type="ECO:0000313" key="3">
    <source>
        <dbReference type="Proteomes" id="UP001642482"/>
    </source>
</evidence>
<protein>
    <submittedName>
        <fullName evidence="2">Uncharacterized protein</fullName>
    </submittedName>
</protein>
<organism evidence="2 3">
    <name type="scientific">Sporothrix eucalyptigena</name>
    <dbReference type="NCBI Taxonomy" id="1812306"/>
    <lineage>
        <taxon>Eukaryota</taxon>
        <taxon>Fungi</taxon>
        <taxon>Dikarya</taxon>
        <taxon>Ascomycota</taxon>
        <taxon>Pezizomycotina</taxon>
        <taxon>Sordariomycetes</taxon>
        <taxon>Sordariomycetidae</taxon>
        <taxon>Ophiostomatales</taxon>
        <taxon>Ophiostomataceae</taxon>
        <taxon>Sporothrix</taxon>
    </lineage>
</organism>
<dbReference type="PROSITE" id="PS51257">
    <property type="entry name" value="PROKAR_LIPOPROTEIN"/>
    <property type="match status" value="1"/>
</dbReference>
<name>A0ABP0BJR6_9PEZI</name>